<comment type="caution">
    <text evidence="2">The sequence shown here is derived from an EMBL/GenBank/DDBJ whole genome shotgun (WGS) entry which is preliminary data.</text>
</comment>
<evidence type="ECO:0000313" key="2">
    <source>
        <dbReference type="EMBL" id="GAA4771124.1"/>
    </source>
</evidence>
<dbReference type="Proteomes" id="UP001500141">
    <property type="component" value="Unassembled WGS sequence"/>
</dbReference>
<evidence type="ECO:0000256" key="1">
    <source>
        <dbReference type="SAM" id="MobiDB-lite"/>
    </source>
</evidence>
<protein>
    <submittedName>
        <fullName evidence="2">Uncharacterized protein</fullName>
    </submittedName>
</protein>
<accession>A0ABP9A0L4</accession>
<gene>
    <name evidence="2" type="ORF">GCM10023230_21680</name>
</gene>
<sequence>MKNFIYVAVCTALGFSAVSCDTDSVEGIANGYANKNSKDEVSNVTLKETDTIPTDTLTINLLTGPGPGDDVVPIKPPKP</sequence>
<name>A0ABP9A0L4_9FLAO</name>
<keyword evidence="3" id="KW-1185">Reference proteome</keyword>
<dbReference type="RefSeq" id="WP_264544543.1">
    <property type="nucleotide sequence ID" value="NZ_BAABIP010000018.1"/>
</dbReference>
<dbReference type="PROSITE" id="PS51257">
    <property type="entry name" value="PROKAR_LIPOPROTEIN"/>
    <property type="match status" value="1"/>
</dbReference>
<evidence type="ECO:0000313" key="3">
    <source>
        <dbReference type="Proteomes" id="UP001500141"/>
    </source>
</evidence>
<dbReference type="EMBL" id="BAABIP010000018">
    <property type="protein sequence ID" value="GAA4771124.1"/>
    <property type="molecule type" value="Genomic_DNA"/>
</dbReference>
<feature type="region of interest" description="Disordered" evidence="1">
    <location>
        <begin position="58"/>
        <end position="79"/>
    </location>
</feature>
<reference evidence="3" key="1">
    <citation type="journal article" date="2019" name="Int. J. Syst. Evol. Microbiol.">
        <title>The Global Catalogue of Microorganisms (GCM) 10K type strain sequencing project: providing services to taxonomists for standard genome sequencing and annotation.</title>
        <authorList>
            <consortium name="The Broad Institute Genomics Platform"/>
            <consortium name="The Broad Institute Genome Sequencing Center for Infectious Disease"/>
            <person name="Wu L."/>
            <person name="Ma J."/>
        </authorList>
    </citation>
    <scope>NUCLEOTIDE SEQUENCE [LARGE SCALE GENOMIC DNA]</scope>
    <source>
        <strain evidence="3">JCM 18198</strain>
    </source>
</reference>
<proteinExistence type="predicted"/>
<organism evidence="2 3">
    <name type="scientific">Flavobacterium hankyongi</name>
    <dbReference type="NCBI Taxonomy" id="1176532"/>
    <lineage>
        <taxon>Bacteria</taxon>
        <taxon>Pseudomonadati</taxon>
        <taxon>Bacteroidota</taxon>
        <taxon>Flavobacteriia</taxon>
        <taxon>Flavobacteriales</taxon>
        <taxon>Flavobacteriaceae</taxon>
        <taxon>Flavobacterium</taxon>
    </lineage>
</organism>